<evidence type="ECO:0000313" key="14">
    <source>
        <dbReference type="Ensembl" id="ENSLACP00000009943.1"/>
    </source>
</evidence>
<dbReference type="FunFam" id="1.10.533.10:FF:000059">
    <property type="entry name" value="Fas-associated via death domain"/>
    <property type="match status" value="1"/>
</dbReference>
<keyword evidence="5" id="KW-0053">Apoptosis</keyword>
<keyword evidence="6" id="KW-0391">Immunity</keyword>
<dbReference type="GO" id="GO:0089720">
    <property type="term" value="F:caspase binding"/>
    <property type="evidence" value="ECO:0007669"/>
    <property type="project" value="TreeGrafter"/>
</dbReference>
<evidence type="ECO:0000259" key="13">
    <source>
        <dbReference type="PROSITE" id="PS50168"/>
    </source>
</evidence>
<dbReference type="Proteomes" id="UP000008672">
    <property type="component" value="Unassembled WGS sequence"/>
</dbReference>
<dbReference type="GO" id="GO:0045087">
    <property type="term" value="P:innate immune response"/>
    <property type="evidence" value="ECO:0007669"/>
    <property type="project" value="UniProtKB-KW"/>
</dbReference>
<feature type="domain" description="DED" evidence="13">
    <location>
        <begin position="3"/>
        <end position="81"/>
    </location>
</feature>
<proteinExistence type="predicted"/>
<reference evidence="15" key="1">
    <citation type="submission" date="2011-08" db="EMBL/GenBank/DDBJ databases">
        <title>The draft genome of Latimeria chalumnae.</title>
        <authorList>
            <person name="Di Palma F."/>
            <person name="Alfoldi J."/>
            <person name="Johnson J."/>
            <person name="Berlin A."/>
            <person name="Gnerre S."/>
            <person name="Jaffe D."/>
            <person name="MacCallum I."/>
            <person name="Young S."/>
            <person name="Walker B.J."/>
            <person name="Lander E."/>
            <person name="Lindblad-Toh K."/>
        </authorList>
    </citation>
    <scope>NUCLEOTIDE SEQUENCE [LARGE SCALE GENOMIC DNA]</scope>
    <source>
        <strain evidence="15">Wild caught</strain>
    </source>
</reference>
<keyword evidence="2" id="KW-0963">Cytoplasm</keyword>
<dbReference type="EMBL" id="AFYH01071917">
    <property type="status" value="NOT_ANNOTATED_CDS"/>
    <property type="molecule type" value="Genomic_DNA"/>
</dbReference>
<reference evidence="14" key="2">
    <citation type="submission" date="2025-08" db="UniProtKB">
        <authorList>
            <consortium name="Ensembl"/>
        </authorList>
    </citation>
    <scope>IDENTIFICATION</scope>
</reference>
<protein>
    <recommendedName>
        <fullName evidence="9">FAS-associated death domain protein</fullName>
    </recommendedName>
    <alternativeName>
        <fullName evidence="11">FAS-associating death domain-containing protein</fullName>
    </alternativeName>
    <alternativeName>
        <fullName evidence="10">Fas-associated death domain protein</fullName>
    </alternativeName>
</protein>
<gene>
    <name evidence="14" type="primary">FADD</name>
</gene>
<dbReference type="Gene3D" id="1.10.533.10">
    <property type="entry name" value="Death Domain, Fas"/>
    <property type="match status" value="2"/>
</dbReference>
<organism evidence="14 15">
    <name type="scientific">Latimeria chalumnae</name>
    <name type="common">Coelacanth</name>
    <dbReference type="NCBI Taxonomy" id="7897"/>
    <lineage>
        <taxon>Eukaryota</taxon>
        <taxon>Metazoa</taxon>
        <taxon>Chordata</taxon>
        <taxon>Craniata</taxon>
        <taxon>Vertebrata</taxon>
        <taxon>Euteleostomi</taxon>
        <taxon>Coelacanthiformes</taxon>
        <taxon>Coelacanthidae</taxon>
        <taxon>Latimeria</taxon>
    </lineage>
</organism>
<evidence type="ECO:0000256" key="8">
    <source>
        <dbReference type="ARBA" id="ARBA00066149"/>
    </source>
</evidence>
<dbReference type="PANTHER" id="PTHR15077">
    <property type="entry name" value="FAS-ASSOCIATING DEATH DOMAIN-CONTAINING PROTEIN FADD"/>
    <property type="match status" value="1"/>
</dbReference>
<evidence type="ECO:0000256" key="4">
    <source>
        <dbReference type="ARBA" id="ARBA00022588"/>
    </source>
</evidence>
<evidence type="ECO:0000313" key="15">
    <source>
        <dbReference type="Proteomes" id="UP000008672"/>
    </source>
</evidence>
<comment type="function">
    <text evidence="7">Apoptotic adapter molecule that recruits caspases CASP8 or CASP10 to the activated FAS/CD95 or TNFRSF1A/TNFR-1 receptors. The resulting aggregate called the death-inducing signaling complex (DISC) performs CASP8 proteolytic activation. Active CASP8 initiates the subsequent cascade of caspases mediating apoptosis. Involved in interferon-mediated antiviral immune response, playing a role in the positive regulation of interferon signaling.</text>
</comment>
<evidence type="ECO:0000256" key="5">
    <source>
        <dbReference type="ARBA" id="ARBA00022703"/>
    </source>
</evidence>
<dbReference type="InterPro" id="IPR016729">
    <property type="entry name" value="FADD"/>
</dbReference>
<dbReference type="InterPro" id="IPR001875">
    <property type="entry name" value="DED_dom"/>
</dbReference>
<name>H3AJX2_LATCH</name>
<dbReference type="InterPro" id="IPR011029">
    <property type="entry name" value="DEATH-like_dom_sf"/>
</dbReference>
<dbReference type="GO" id="GO:0045089">
    <property type="term" value="P:positive regulation of innate immune response"/>
    <property type="evidence" value="ECO:0007669"/>
    <property type="project" value="TreeGrafter"/>
</dbReference>
<reference evidence="14" key="3">
    <citation type="submission" date="2025-09" db="UniProtKB">
        <authorList>
            <consortium name="Ensembl"/>
        </authorList>
    </citation>
    <scope>IDENTIFICATION</scope>
</reference>
<dbReference type="InterPro" id="IPR000488">
    <property type="entry name" value="Death_dom"/>
</dbReference>
<dbReference type="AlphaFoldDB" id="H3AJX2"/>
<evidence type="ECO:0000259" key="12">
    <source>
        <dbReference type="PROSITE" id="PS50017"/>
    </source>
</evidence>
<dbReference type="GO" id="GO:0001819">
    <property type="term" value="P:positive regulation of cytokine production"/>
    <property type="evidence" value="ECO:0007669"/>
    <property type="project" value="UniProtKB-ARBA"/>
</dbReference>
<evidence type="ECO:0000256" key="1">
    <source>
        <dbReference type="ARBA" id="ARBA00004496"/>
    </source>
</evidence>
<evidence type="ECO:0000256" key="10">
    <source>
        <dbReference type="ARBA" id="ARBA00071128"/>
    </source>
</evidence>
<dbReference type="GO" id="GO:0031265">
    <property type="term" value="C:CD95 death-inducing signaling complex"/>
    <property type="evidence" value="ECO:0007669"/>
    <property type="project" value="TreeGrafter"/>
</dbReference>
<feature type="domain" description="Death" evidence="12">
    <location>
        <begin position="100"/>
        <end position="184"/>
    </location>
</feature>
<evidence type="ECO:0000256" key="6">
    <source>
        <dbReference type="ARBA" id="ARBA00022859"/>
    </source>
</evidence>
<dbReference type="Bgee" id="ENSLACG00000008763">
    <property type="expression patterns" value="Expressed in pelvic fin and 6 other cell types or tissues"/>
</dbReference>
<evidence type="ECO:0000256" key="9">
    <source>
        <dbReference type="ARBA" id="ARBA00069996"/>
    </source>
</evidence>
<dbReference type="PROSITE" id="PS50017">
    <property type="entry name" value="DEATH_DOMAIN"/>
    <property type="match status" value="1"/>
</dbReference>
<dbReference type="PROSITE" id="PS50168">
    <property type="entry name" value="DED"/>
    <property type="match status" value="1"/>
</dbReference>
<dbReference type="GO" id="GO:0097191">
    <property type="term" value="P:extrinsic apoptotic signaling pathway"/>
    <property type="evidence" value="ECO:0007669"/>
    <property type="project" value="TreeGrafter"/>
</dbReference>
<dbReference type="eggNOG" id="ENOG502S2RV">
    <property type="taxonomic scope" value="Eukaryota"/>
</dbReference>
<keyword evidence="4" id="KW-0399">Innate immunity</keyword>
<evidence type="ECO:0000256" key="2">
    <source>
        <dbReference type="ARBA" id="ARBA00022490"/>
    </source>
</evidence>
<dbReference type="OMA" id="CKMNLVA"/>
<dbReference type="GO" id="GO:0005123">
    <property type="term" value="F:death receptor binding"/>
    <property type="evidence" value="ECO:0007669"/>
    <property type="project" value="TreeGrafter"/>
</dbReference>
<dbReference type="Ensembl" id="ENSLACT00000010020.1">
    <property type="protein sequence ID" value="ENSLACP00000009943.1"/>
    <property type="gene ID" value="ENSLACG00000008763.1"/>
</dbReference>
<accession>H3AJX2</accession>
<dbReference type="Pfam" id="PF00531">
    <property type="entry name" value="Death"/>
    <property type="match status" value="1"/>
</dbReference>
<dbReference type="SUPFAM" id="SSF47986">
    <property type="entry name" value="DEATH domain"/>
    <property type="match status" value="2"/>
</dbReference>
<dbReference type="GO" id="GO:2001238">
    <property type="term" value="P:positive regulation of extrinsic apoptotic signaling pathway"/>
    <property type="evidence" value="ECO:0007669"/>
    <property type="project" value="UniProtKB-ARBA"/>
</dbReference>
<dbReference type="FunCoup" id="H3AJX2">
    <property type="interactions" value="747"/>
</dbReference>
<keyword evidence="3" id="KW-0597">Phosphoprotein</keyword>
<evidence type="ECO:0000256" key="3">
    <source>
        <dbReference type="ARBA" id="ARBA00022553"/>
    </source>
</evidence>
<dbReference type="Pfam" id="PF01335">
    <property type="entry name" value="DED"/>
    <property type="match status" value="1"/>
</dbReference>
<sequence length="193" mass="22175">MDPFMVLLHEISTGLNEEELKSLKFLCHDKVGRKKLEKITQGTELFTILLEQNEISPDNMDFLSGLLKHLKRENLLEKLKQFQEQGGEPDQLDPKERQRMDVAYDYICDNVGKEWKMFVRKLGVRDSKIDGIIDANPSNMQEQILKSLKAWEKMKGGKASAKDLVAALRSSRLNLIADGLEEKLKKYGSSMYQ</sequence>
<evidence type="ECO:0000256" key="7">
    <source>
        <dbReference type="ARBA" id="ARBA00059068"/>
    </source>
</evidence>
<dbReference type="CDD" id="cd08336">
    <property type="entry name" value="DED_FADD"/>
    <property type="match status" value="1"/>
</dbReference>
<evidence type="ECO:0000256" key="11">
    <source>
        <dbReference type="ARBA" id="ARBA00075696"/>
    </source>
</evidence>
<dbReference type="GeneTree" id="ENSGT00390000002105"/>
<dbReference type="SMART" id="SM00031">
    <property type="entry name" value="DED"/>
    <property type="match status" value="1"/>
</dbReference>
<dbReference type="GO" id="GO:0005737">
    <property type="term" value="C:cytoplasm"/>
    <property type="evidence" value="ECO:0007669"/>
    <property type="project" value="UniProtKB-SubCell"/>
</dbReference>
<dbReference type="GO" id="GO:0030674">
    <property type="term" value="F:protein-macromolecule adaptor activity"/>
    <property type="evidence" value="ECO:0007669"/>
    <property type="project" value="UniProtKB-ARBA"/>
</dbReference>
<dbReference type="InParanoid" id="H3AJX2"/>
<comment type="subcellular location">
    <subcellularLocation>
        <location evidence="1">Cytoplasm</location>
    </subcellularLocation>
</comment>
<comment type="subunit">
    <text evidence="8">Can self-associate. Component of the AIM2 PANoptosome complex, a multiprotein complex that drives inflammatory cell death (PANoptosis). Component of the death-induced signaling complex (DISC) composed of cell surface receptor FAS/CD95 or TNFRSF1A, adapter protein FADD and the CASP8 protease; recruitment of CASP8 to the complex is required for processing of CASP8 into the p18 and p10 subunits. Interacts (via death domain) with FAS (via death domain). Interacts directly (via DED domain) with NOL3 (via CARD domain); inhibits death-inducing signaling complex (DISC) assembly by inhibiting the increase in FAS-FADD binding induced by FAS activation. Interacts with CFLAR, PEA15 and MBD4. When phosphorylated, part of a complex containing HIPK3 and FAS. May interact with MAVS/IPS1. Interacts with MOCV v-CFLAR protein and PIDD1. Interacts with RIPK1 and TRADD. Interacts with stimulated TNFRSF10B. Interacts with DDX24.</text>
</comment>
<dbReference type="FunFam" id="1.10.533.10:FF:000062">
    <property type="entry name" value="Fas-associated via death domain"/>
    <property type="match status" value="1"/>
</dbReference>
<dbReference type="SMART" id="SM00005">
    <property type="entry name" value="DEATH"/>
    <property type="match status" value="1"/>
</dbReference>
<dbReference type="STRING" id="7897.ENSLACP00000009943"/>
<keyword evidence="15" id="KW-1185">Reference proteome</keyword>
<dbReference type="PANTHER" id="PTHR15077:SF10">
    <property type="entry name" value="FAS-ASSOCIATED DEATH DOMAIN PROTEIN"/>
    <property type="match status" value="1"/>
</dbReference>